<dbReference type="OrthoDB" id="5384113at2"/>
<feature type="domain" description="Beta-lactamase-related" evidence="1">
    <location>
        <begin position="2"/>
        <end position="301"/>
    </location>
</feature>
<evidence type="ECO:0000259" key="1">
    <source>
        <dbReference type="Pfam" id="PF00144"/>
    </source>
</evidence>
<dbReference type="InterPro" id="IPR050789">
    <property type="entry name" value="Diverse_Enzym_Activities"/>
</dbReference>
<dbReference type="InterPro" id="IPR001466">
    <property type="entry name" value="Beta-lactam-related"/>
</dbReference>
<evidence type="ECO:0000313" key="2">
    <source>
        <dbReference type="EMBL" id="RKG93037.1"/>
    </source>
</evidence>
<keyword evidence="2" id="KW-0378">Hydrolase</keyword>
<organism evidence="2 3">
    <name type="scientific">Corallococcus terminator</name>
    <dbReference type="NCBI Taxonomy" id="2316733"/>
    <lineage>
        <taxon>Bacteria</taxon>
        <taxon>Pseudomonadati</taxon>
        <taxon>Myxococcota</taxon>
        <taxon>Myxococcia</taxon>
        <taxon>Myxococcales</taxon>
        <taxon>Cystobacterineae</taxon>
        <taxon>Myxococcaceae</taxon>
        <taxon>Corallococcus</taxon>
    </lineage>
</organism>
<dbReference type="PANTHER" id="PTHR43283">
    <property type="entry name" value="BETA-LACTAMASE-RELATED"/>
    <property type="match status" value="1"/>
</dbReference>
<dbReference type="GO" id="GO:0016787">
    <property type="term" value="F:hydrolase activity"/>
    <property type="evidence" value="ECO:0007669"/>
    <property type="project" value="UniProtKB-KW"/>
</dbReference>
<dbReference type="Pfam" id="PF00144">
    <property type="entry name" value="Beta-lactamase"/>
    <property type="match status" value="1"/>
</dbReference>
<keyword evidence="3" id="KW-1185">Reference proteome</keyword>
<dbReference type="InterPro" id="IPR012338">
    <property type="entry name" value="Beta-lactam/transpept-like"/>
</dbReference>
<dbReference type="AlphaFoldDB" id="A0A3A8JB10"/>
<gene>
    <name evidence="2" type="ORF">D7V88_04115</name>
</gene>
<dbReference type="SUPFAM" id="SSF56601">
    <property type="entry name" value="beta-lactamase/transpeptidase-like"/>
    <property type="match status" value="1"/>
</dbReference>
<proteinExistence type="predicted"/>
<reference evidence="3" key="1">
    <citation type="submission" date="2018-09" db="EMBL/GenBank/DDBJ databases">
        <authorList>
            <person name="Livingstone P.G."/>
            <person name="Whitworth D.E."/>
        </authorList>
    </citation>
    <scope>NUCLEOTIDE SEQUENCE [LARGE SCALE GENOMIC DNA]</scope>
    <source>
        <strain evidence="3">CA054A</strain>
    </source>
</reference>
<dbReference type="Gene3D" id="3.40.710.10">
    <property type="entry name" value="DD-peptidase/beta-lactamase superfamily"/>
    <property type="match status" value="1"/>
</dbReference>
<dbReference type="EMBL" id="RAVZ01000015">
    <property type="protein sequence ID" value="RKG93037.1"/>
    <property type="molecule type" value="Genomic_DNA"/>
</dbReference>
<sequence length="325" mass="34105">MDAMVAAAVVDAGVPGVTLAVYDAQDRRVFVKSYGDFAPDRRVAIASASKMASGLALLRLVDAGVLSLDSTTGEVLGWTGQQASITLRHLLSFTSGLEPNHPCTVQMGSTLAQCVESIAAGAPVAPPGTRFDYGSAHLHVAARMAEVRTGKAWQALFDEQVKAPLGLTSAELAYYTFPRNSLGTSNPLIAGGLRSTMDEYAKLLGVVFHRGTVGGVPFASAALFDAQAREPYDVVIGSSPMVDGGLTYHYGLTAWLECDTPSSGCAVVSSPGAFGFTPWVDRDSGYYAILGMQLEATNEERVGAFSVGLEQQLRPEIRAAVAPAP</sequence>
<accession>A0A3A8JB10</accession>
<dbReference type="Proteomes" id="UP000268094">
    <property type="component" value="Unassembled WGS sequence"/>
</dbReference>
<dbReference type="PANTHER" id="PTHR43283:SF3">
    <property type="entry name" value="BETA-LACTAMASE FAMILY PROTEIN (AFU_ORTHOLOGUE AFUA_5G07500)"/>
    <property type="match status" value="1"/>
</dbReference>
<name>A0A3A8JB10_9BACT</name>
<comment type="caution">
    <text evidence="2">The sequence shown here is derived from an EMBL/GenBank/DDBJ whole genome shotgun (WGS) entry which is preliminary data.</text>
</comment>
<evidence type="ECO:0000313" key="3">
    <source>
        <dbReference type="Proteomes" id="UP000268094"/>
    </source>
</evidence>
<protein>
    <submittedName>
        <fullName evidence="2">Class A beta-lactamase-related serine hydrolase</fullName>
    </submittedName>
</protein>